<reference evidence="8" key="1">
    <citation type="journal article" date="2019" name="Sci. Rep.">
        <title>Draft genome of Tanacetum cinerariifolium, the natural source of mosquito coil.</title>
        <authorList>
            <person name="Yamashiro T."/>
            <person name="Shiraishi A."/>
            <person name="Satake H."/>
            <person name="Nakayama K."/>
        </authorList>
    </citation>
    <scope>NUCLEOTIDE SEQUENCE</scope>
</reference>
<keyword evidence="1" id="KW-0479">Metal-binding</keyword>
<evidence type="ECO:0000259" key="6">
    <source>
        <dbReference type="Pfam" id="PF13976"/>
    </source>
</evidence>
<evidence type="ECO:0000256" key="1">
    <source>
        <dbReference type="ARBA" id="ARBA00022723"/>
    </source>
</evidence>
<dbReference type="PANTHER" id="PTHR42648">
    <property type="entry name" value="TRANSPOSASE, PUTATIVE-RELATED"/>
    <property type="match status" value="1"/>
</dbReference>
<evidence type="ECO:0000256" key="4">
    <source>
        <dbReference type="SAM" id="MobiDB-lite"/>
    </source>
</evidence>
<proteinExistence type="predicted"/>
<feature type="compositionally biased region" description="Pro residues" evidence="4">
    <location>
        <begin position="2602"/>
        <end position="2616"/>
    </location>
</feature>
<keyword evidence="3" id="KW-0175">Coiled coil</keyword>
<evidence type="ECO:0000259" key="7">
    <source>
        <dbReference type="Pfam" id="PF25597"/>
    </source>
</evidence>
<feature type="region of interest" description="Disordered" evidence="4">
    <location>
        <begin position="1452"/>
        <end position="1480"/>
    </location>
</feature>
<feature type="compositionally biased region" description="Basic and acidic residues" evidence="4">
    <location>
        <begin position="2249"/>
        <end position="2259"/>
    </location>
</feature>
<dbReference type="PANTHER" id="PTHR42648:SF32">
    <property type="entry name" value="RIBONUCLEASE H-LIKE DOMAIN, GAG-PRE-INTEGRASE DOMAIN PROTEIN-RELATED"/>
    <property type="match status" value="1"/>
</dbReference>
<comment type="caution">
    <text evidence="8">The sequence shown here is derived from an EMBL/GenBank/DDBJ whole genome shotgun (WGS) entry which is preliminary data.</text>
</comment>
<dbReference type="GO" id="GO:0003676">
    <property type="term" value="F:nucleic acid binding"/>
    <property type="evidence" value="ECO:0007669"/>
    <property type="project" value="InterPro"/>
</dbReference>
<feature type="compositionally biased region" description="Basic and acidic residues" evidence="4">
    <location>
        <begin position="1465"/>
        <end position="1479"/>
    </location>
</feature>
<feature type="domain" description="Retroviral polymerase SH3-like" evidence="7">
    <location>
        <begin position="733"/>
        <end position="776"/>
    </location>
</feature>
<feature type="domain" description="GAG-pre-integrase" evidence="6">
    <location>
        <begin position="1969"/>
        <end position="2041"/>
    </location>
</feature>
<feature type="region of interest" description="Disordered" evidence="4">
    <location>
        <begin position="2234"/>
        <end position="2259"/>
    </location>
</feature>
<protein>
    <submittedName>
        <fullName evidence="8">Putative ribonuclease H-like domain-containing protein</fullName>
    </submittedName>
</protein>
<feature type="compositionally biased region" description="Low complexity" evidence="4">
    <location>
        <begin position="23"/>
        <end position="34"/>
    </location>
</feature>
<name>A0A6L2JME5_TANCI</name>
<organism evidence="8">
    <name type="scientific">Tanacetum cinerariifolium</name>
    <name type="common">Dalmatian daisy</name>
    <name type="synonym">Chrysanthemum cinerariifolium</name>
    <dbReference type="NCBI Taxonomy" id="118510"/>
    <lineage>
        <taxon>Eukaryota</taxon>
        <taxon>Viridiplantae</taxon>
        <taxon>Streptophyta</taxon>
        <taxon>Embryophyta</taxon>
        <taxon>Tracheophyta</taxon>
        <taxon>Spermatophyta</taxon>
        <taxon>Magnoliopsida</taxon>
        <taxon>eudicotyledons</taxon>
        <taxon>Gunneridae</taxon>
        <taxon>Pentapetalae</taxon>
        <taxon>asterids</taxon>
        <taxon>campanulids</taxon>
        <taxon>Asterales</taxon>
        <taxon>Asteraceae</taxon>
        <taxon>Asteroideae</taxon>
        <taxon>Anthemideae</taxon>
        <taxon>Anthemidinae</taxon>
        <taxon>Tanacetum</taxon>
    </lineage>
</organism>
<accession>A0A6L2JME5</accession>
<keyword evidence="2" id="KW-0378">Hydrolase</keyword>
<dbReference type="Pfam" id="PF25597">
    <property type="entry name" value="SH3_retrovirus"/>
    <property type="match status" value="1"/>
</dbReference>
<feature type="domain" description="Reverse transcriptase Ty1/copia-type" evidence="5">
    <location>
        <begin position="1053"/>
        <end position="1229"/>
    </location>
</feature>
<dbReference type="InterPro" id="IPR057670">
    <property type="entry name" value="SH3_retrovirus"/>
</dbReference>
<dbReference type="SUPFAM" id="SSF57756">
    <property type="entry name" value="Retrovirus zinc finger-like domains"/>
    <property type="match status" value="1"/>
</dbReference>
<dbReference type="InterPro" id="IPR036875">
    <property type="entry name" value="Znf_CCHC_sf"/>
</dbReference>
<sequence length="2634" mass="300078">MGLSIRKGVTVWKDAHTRFKTASKSSSDPPLSSSHIVGSGEDRMEQETDLTDFVPPTPHDSPLLGGHTPGSDEGRPNLLELMNIYTKFSNRVLALEEAKTTQDKVITILKLRVRRLEKKRKVRTSQPIKRRLFKGRVETSTDKSLEVSAATPSTPPTTTTIFSDEDLTIAQTLIKIRSEKAKEKRVAFRDVKEPPRLTRSTTTLEPLPTIDPKDKGKGVLVEEELEKLHKMDIDHKLAVRMTHEEQEMYTIKERARLLVEYFERRKKQLAAKRAEAIRYKPPIRTQVRNMMTTYLKHMDDFVPMIFEKEEKKLVEPESKDKKGKRLKGVTNLASKQKSSKKQKMMQVQESTKNEEEIVDLDILSTKYPIVDWESQILGNVDMEDKHVYKIIRENRNTSCHKSLSSMLRKFDRQDLVDLHRLVIKGFKDNTSEENGNAPLITQVVEGVETIIAFAKAKEKAQSSQPNSPQLDNEDLQQIHLDDLEEMDLRWQMAMLTMRASRFLKNTRRKFSLNGNETTGFDKSKVECYNFHKRGHFARECRAPRSQDTKHKESIRRTVPMETPASTTLVSCDGFGLEEFVNEPIINKLTVKKPAVETSEAKDGTNKPKDVRKNFSHSIIEDWISDSEEEAKSKCKIEKETFKPSFAKIKPKEVVNAVLRNRVNVVKASAYWVWKPKTKVIDHVSNYNNASVTLKKLDYVDAQGNMSYLIDFKEINGGYVAFGGNPKGGKIIGRGKFDGKADEGFFVGYSLNSKAFRVFNTKTRIVKENLHIRFSKNTPNIAGSGPNWHFDIDALTKSMYYKPIVAGNQSNGNAGTKACDDAGKARMETIPGKDYILLPLWTVDPLISLESKSSQDDKFQPSSDDRKKVDEDPRQENDNKDQEKEDNVNITNNVNVVGTNIANVVGANTNNELLFDPKMPALEDISTFNFLSDQEDTDKEADMNNMDTTIQVSPTPTTRIHKDHLLDQVIGDLHSTTQTRNMSTNLKDHYSSKNKPYRPSKLFICLFFVTRRTQKGNTYTKISKLDKSYARRAFTIQITRNLDFGGFTIWKKSYWLFLAYASFKDFVVYPMDVKSAFLYGKIEEEVYVFQPLRFKDPDFPDKVYKVKKALYGFHQAPKAWYEILSTYLLDNVFHREKIDKTLFIRRHKDDILLVQVYVDDIIFALTKKELCNTFEKMMHEKFQISSIGELTFFLGLQLKQKQDGIFINQDKHVAEIINKYGFSEVKNASTLMELKSLCSRIKMVKKIFWYLKGQPKFGLWYPKDSLFDLVAYTDSDYARASLDRKSTTGDEKVVEKEVDVAQIQVTTTATTLTISIDEATLAKALAELKHAKPKAKAKGIEQRLAAEIAQQEVEANIALIESWDDVQEKNDANYQLAERLQAKEQQELNDEEKAKLFMQLLEKRIKFFTTKRAEEKTNKPPTKNQQRKIMCTYLKNIEGKKLIDLKNNSKKVEEEVTEGSSKRARTKLEKESAKKQKIDDDKDTPELQQLVRIIPDEEGVEIDDIPLAVKPPSITYYCWYKLMLLDDAADIKLRLLEQIVVVDERMKKYDYVLTAVRDAKTLMEAIEKQFGRNKETKKLLRSLPTEWGTHTLIWRNKIDLEDQSLDDLFNSLKIYEAEVKSSSSASTSTQNIAFVTSQNTDSTNEPVSAVASVSAASVKVLDFALPNVDTLSNAVIYSFFASQSNSPLLDNDDLKQIDVDDLEEIDLKWQMAMWSATTATGEGTLQGSAEQERDELKLKLEKFQTSSKSLSQLLASQTNDKTELGYDNHVFTSSLFDCDEMLSSESDVSMSGSPVYDRYHLGEGYHVIPPHYTGTFMPPKPDLVFHDAPTVNETIHTAFNIELSPIKLDKYLSHRPSAPIIEDWVFDSEDDFEAELPQTAPKINSRYVSFGGNPKGGKITGKGKIRTGKLDFDDVYFIKELKFNLFSVSQMCDKKSSVLFTDTECIILSPDFKLPDENQVLLRVPRENNMYNVDLKNIVPSRDLTCLFAKAKLDESNLWHRRLGHINFKTTNKLVKGNLVRGSPLKVFENNHSCVACQKGKQHRASCKTKPISSVSQPLQRVLVNKPHNKTHYELLLGRTPSIGFMRPFSCLVTILNTLDLLGKFDRKADEAFLFGYFVSSKAFRVFNSRTQIIQETLHINFLENKPNVTRSGPTWLFDIDTLTKSMNYQSVTTGNQSNPSVGIQEQFDAKKAGEENVQQYVLFLLWSFGSKDPQNIDGDATFEVKEPEFEVEKPESEVYVSTSSSAKTQKHDDKTKREAKGKSLVELLTGFRNLNEEFEDFLITILMSAAGPSNTAVSPTHGKYSYVDTSQYPDDPNMPALEDITYSDDEEDVGAKADFTNLETNITEELLQFKMQKDWVLVDLPNRKRAIRTKWIFRNKKDERGIVVRNKARLVAQGYTQEEGIDYKEVFALVARIEAIRLFLAYASFMGFMVYQMDVKSAFLYETIEEEVYVCQPQGFKDPDNPNKVYKVVKTLYGLHQAPRVWKFALRDGKSASTPIDTKNPLLKDPNREDVDVHTYSIDCLPNEEIFTELERIGYEKPSTKLTFFLPWLPLSSAFQQVETPLFEGMLVPQQAAADVDDVVVDDVAADDVPAVDAKPTPLLPPPTTTPPPPQELPSTLQVVPTLTPSPIAL</sequence>
<dbReference type="SUPFAM" id="SSF56672">
    <property type="entry name" value="DNA/RNA polymerases"/>
    <property type="match status" value="1"/>
</dbReference>
<dbReference type="GO" id="GO:0016787">
    <property type="term" value="F:hydrolase activity"/>
    <property type="evidence" value="ECO:0007669"/>
    <property type="project" value="UniProtKB-KW"/>
</dbReference>
<feature type="region of interest" description="Disordered" evidence="4">
    <location>
        <begin position="19"/>
        <end position="75"/>
    </location>
</feature>
<dbReference type="InterPro" id="IPR039537">
    <property type="entry name" value="Retrotran_Ty1/copia-like"/>
</dbReference>
<feature type="compositionally biased region" description="Basic and acidic residues" evidence="4">
    <location>
        <begin position="852"/>
        <end position="886"/>
    </location>
</feature>
<feature type="coiled-coil region" evidence="3">
    <location>
        <begin position="1365"/>
        <end position="1393"/>
    </location>
</feature>
<evidence type="ECO:0000313" key="8">
    <source>
        <dbReference type="EMBL" id="GEU37839.1"/>
    </source>
</evidence>
<evidence type="ECO:0000259" key="5">
    <source>
        <dbReference type="Pfam" id="PF07727"/>
    </source>
</evidence>
<dbReference type="InterPro" id="IPR013103">
    <property type="entry name" value="RVT_2"/>
</dbReference>
<dbReference type="EMBL" id="BKCJ010000979">
    <property type="protein sequence ID" value="GEU37839.1"/>
    <property type="molecule type" value="Genomic_DNA"/>
</dbReference>
<gene>
    <name evidence="8" type="ORF">Tci_009817</name>
</gene>
<dbReference type="Pfam" id="PF13976">
    <property type="entry name" value="gag_pre-integrs"/>
    <property type="match status" value="1"/>
</dbReference>
<dbReference type="GO" id="GO:0008270">
    <property type="term" value="F:zinc ion binding"/>
    <property type="evidence" value="ECO:0007669"/>
    <property type="project" value="InterPro"/>
</dbReference>
<evidence type="ECO:0000256" key="3">
    <source>
        <dbReference type="SAM" id="Coils"/>
    </source>
</evidence>
<feature type="region of interest" description="Disordered" evidence="4">
    <location>
        <begin position="2595"/>
        <end position="2622"/>
    </location>
</feature>
<dbReference type="InterPro" id="IPR025724">
    <property type="entry name" value="GAG-pre-integrase_dom"/>
</dbReference>
<dbReference type="Pfam" id="PF07727">
    <property type="entry name" value="RVT_2"/>
    <property type="match status" value="2"/>
</dbReference>
<dbReference type="InterPro" id="IPR043502">
    <property type="entry name" value="DNA/RNA_pol_sf"/>
</dbReference>
<evidence type="ECO:0000256" key="2">
    <source>
        <dbReference type="ARBA" id="ARBA00022801"/>
    </source>
</evidence>
<feature type="region of interest" description="Disordered" evidence="4">
    <location>
        <begin position="851"/>
        <end position="889"/>
    </location>
</feature>
<feature type="domain" description="Reverse transcriptase Ty1/copia-type" evidence="5">
    <location>
        <begin position="2357"/>
        <end position="2490"/>
    </location>
</feature>